<evidence type="ECO:0000313" key="2">
    <source>
        <dbReference type="EMBL" id="KGN53758.1"/>
    </source>
</evidence>
<evidence type="ECO:0000256" key="1">
    <source>
        <dbReference type="SAM" id="MobiDB-lite"/>
    </source>
</evidence>
<name>A0A0A0KW13_CUCSA</name>
<gene>
    <name evidence="2" type="ORF">Csa_4G122820</name>
</gene>
<feature type="region of interest" description="Disordered" evidence="1">
    <location>
        <begin position="1"/>
        <end position="35"/>
    </location>
</feature>
<reference evidence="2 3" key="3">
    <citation type="journal article" date="2010" name="BMC Genomics">
        <title>Transcriptome sequencing and comparative analysis of cucumber flowers with different sex types.</title>
        <authorList>
            <person name="Guo S."/>
            <person name="Zheng Y."/>
            <person name="Joung J.G."/>
            <person name="Liu S."/>
            <person name="Zhang Z."/>
            <person name="Crasta O.R."/>
            <person name="Sobral B.W."/>
            <person name="Xu Y."/>
            <person name="Huang S."/>
            <person name="Fei Z."/>
        </authorList>
    </citation>
    <scope>NUCLEOTIDE SEQUENCE [LARGE SCALE GENOMIC DNA]</scope>
    <source>
        <strain evidence="3">cv. 9930</strain>
    </source>
</reference>
<dbReference type="Proteomes" id="UP000029981">
    <property type="component" value="Chromosome 4"/>
</dbReference>
<accession>A0A0A0KW13</accession>
<keyword evidence="3" id="KW-1185">Reference proteome</keyword>
<reference evidence="2 3" key="4">
    <citation type="journal article" date="2011" name="BMC Genomics">
        <title>RNA-Seq improves annotation of protein-coding genes in the cucumber genome.</title>
        <authorList>
            <person name="Li Z."/>
            <person name="Zhang Z."/>
            <person name="Yan P."/>
            <person name="Huang S."/>
            <person name="Fei Z."/>
            <person name="Lin K."/>
        </authorList>
    </citation>
    <scope>NUCLEOTIDE SEQUENCE [LARGE SCALE GENOMIC DNA]</scope>
    <source>
        <strain evidence="3">cv. 9930</strain>
    </source>
</reference>
<reference evidence="2 3" key="2">
    <citation type="journal article" date="2009" name="PLoS ONE">
        <title>An integrated genetic and cytogenetic map of the cucumber genome.</title>
        <authorList>
            <person name="Ren Y."/>
            <person name="Zhang Z."/>
            <person name="Liu J."/>
            <person name="Staub J.E."/>
            <person name="Han Y."/>
            <person name="Cheng Z."/>
            <person name="Li X."/>
            <person name="Lu J."/>
            <person name="Miao H."/>
            <person name="Kang H."/>
            <person name="Xie B."/>
            <person name="Gu X."/>
            <person name="Wang X."/>
            <person name="Du Y."/>
            <person name="Jin W."/>
            <person name="Huang S."/>
        </authorList>
    </citation>
    <scope>NUCLEOTIDE SEQUENCE [LARGE SCALE GENOMIC DNA]</scope>
    <source>
        <strain evidence="3">cv. 9930</strain>
    </source>
</reference>
<reference evidence="2 3" key="1">
    <citation type="journal article" date="2009" name="Nat. Genet.">
        <title>The genome of the cucumber, Cucumis sativus L.</title>
        <authorList>
            <person name="Huang S."/>
            <person name="Li R."/>
            <person name="Zhang Z."/>
            <person name="Li L."/>
            <person name="Gu X."/>
            <person name="Fan W."/>
            <person name="Lucas W.J."/>
            <person name="Wang X."/>
            <person name="Xie B."/>
            <person name="Ni P."/>
            <person name="Ren Y."/>
            <person name="Zhu H."/>
            <person name="Li J."/>
            <person name="Lin K."/>
            <person name="Jin W."/>
            <person name="Fei Z."/>
            <person name="Li G."/>
            <person name="Staub J."/>
            <person name="Kilian A."/>
            <person name="van der Vossen E.A."/>
            <person name="Wu Y."/>
            <person name="Guo J."/>
            <person name="He J."/>
            <person name="Jia Z."/>
            <person name="Ren Y."/>
            <person name="Tian G."/>
            <person name="Lu Y."/>
            <person name="Ruan J."/>
            <person name="Qian W."/>
            <person name="Wang M."/>
            <person name="Huang Q."/>
            <person name="Li B."/>
            <person name="Xuan Z."/>
            <person name="Cao J."/>
            <person name="Asan"/>
            <person name="Wu Z."/>
            <person name="Zhang J."/>
            <person name="Cai Q."/>
            <person name="Bai Y."/>
            <person name="Zhao B."/>
            <person name="Han Y."/>
            <person name="Li Y."/>
            <person name="Li X."/>
            <person name="Wang S."/>
            <person name="Shi Q."/>
            <person name="Liu S."/>
            <person name="Cho W.K."/>
            <person name="Kim J.Y."/>
            <person name="Xu Y."/>
            <person name="Heller-Uszynska K."/>
            <person name="Miao H."/>
            <person name="Cheng Z."/>
            <person name="Zhang S."/>
            <person name="Wu J."/>
            <person name="Yang Y."/>
            <person name="Kang H."/>
            <person name="Li M."/>
            <person name="Liang H."/>
            <person name="Ren X."/>
            <person name="Shi Z."/>
            <person name="Wen M."/>
            <person name="Jian M."/>
            <person name="Yang H."/>
            <person name="Zhang G."/>
            <person name="Yang Z."/>
            <person name="Chen R."/>
            <person name="Liu S."/>
            <person name="Li J."/>
            <person name="Ma L."/>
            <person name="Liu H."/>
            <person name="Zhou Y."/>
            <person name="Zhao J."/>
            <person name="Fang X."/>
            <person name="Li G."/>
            <person name="Fang L."/>
            <person name="Li Y."/>
            <person name="Liu D."/>
            <person name="Zheng H."/>
            <person name="Zhang Y."/>
            <person name="Qin N."/>
            <person name="Li Z."/>
            <person name="Yang G."/>
            <person name="Yang S."/>
            <person name="Bolund L."/>
            <person name="Kristiansen K."/>
            <person name="Zheng H."/>
            <person name="Li S."/>
            <person name="Zhang X."/>
            <person name="Yang H."/>
            <person name="Wang J."/>
            <person name="Sun R."/>
            <person name="Zhang B."/>
            <person name="Jiang S."/>
            <person name="Wang J."/>
            <person name="Du Y."/>
            <person name="Li S."/>
        </authorList>
    </citation>
    <scope>NUCLEOTIDE SEQUENCE [LARGE SCALE GENOMIC DNA]</scope>
    <source>
        <strain evidence="3">cv. 9930</strain>
    </source>
</reference>
<evidence type="ECO:0000313" key="3">
    <source>
        <dbReference type="Proteomes" id="UP000029981"/>
    </source>
</evidence>
<sequence>MERQKNNLSFNHKLGEACGSRHGESTYSKYPKPLARLPSQPELMKEENVYALKLLIPFLESRGRPKEYTANELQEHSLLLDCIALQPTLSSSNPSKELLMYGLVF</sequence>
<dbReference type="EMBL" id="CM002925">
    <property type="protein sequence ID" value="KGN53758.1"/>
    <property type="molecule type" value="Genomic_DNA"/>
</dbReference>
<organism evidence="2 3">
    <name type="scientific">Cucumis sativus</name>
    <name type="common">Cucumber</name>
    <dbReference type="NCBI Taxonomy" id="3659"/>
    <lineage>
        <taxon>Eukaryota</taxon>
        <taxon>Viridiplantae</taxon>
        <taxon>Streptophyta</taxon>
        <taxon>Embryophyta</taxon>
        <taxon>Tracheophyta</taxon>
        <taxon>Spermatophyta</taxon>
        <taxon>Magnoliopsida</taxon>
        <taxon>eudicotyledons</taxon>
        <taxon>Gunneridae</taxon>
        <taxon>Pentapetalae</taxon>
        <taxon>rosids</taxon>
        <taxon>fabids</taxon>
        <taxon>Cucurbitales</taxon>
        <taxon>Cucurbitaceae</taxon>
        <taxon>Benincaseae</taxon>
        <taxon>Cucumis</taxon>
    </lineage>
</organism>
<proteinExistence type="predicted"/>
<feature type="compositionally biased region" description="Basic and acidic residues" evidence="1">
    <location>
        <begin position="13"/>
        <end position="24"/>
    </location>
</feature>
<dbReference type="Gramene" id="KGN53758">
    <property type="protein sequence ID" value="KGN53758"/>
    <property type="gene ID" value="Csa_4G122820"/>
</dbReference>
<protein>
    <submittedName>
        <fullName evidence="2">Uncharacterized protein</fullName>
    </submittedName>
</protein>
<feature type="compositionally biased region" description="Polar residues" evidence="1">
    <location>
        <begin position="1"/>
        <end position="10"/>
    </location>
</feature>
<dbReference type="AlphaFoldDB" id="A0A0A0KW13"/>